<dbReference type="EMBL" id="WKLT01000033">
    <property type="protein sequence ID" value="MRY60425.1"/>
    <property type="molecule type" value="Genomic_DNA"/>
</dbReference>
<reference evidence="1 2" key="1">
    <citation type="journal article" date="2019" name="Nat. Med.">
        <title>A library of human gut bacterial isolates paired with longitudinal multiomics data enables mechanistic microbiome research.</title>
        <authorList>
            <person name="Poyet M."/>
            <person name="Groussin M."/>
            <person name="Gibbons S.M."/>
            <person name="Avila-Pacheco J."/>
            <person name="Jiang X."/>
            <person name="Kearney S.M."/>
            <person name="Perrotta A.R."/>
            <person name="Berdy B."/>
            <person name="Zhao S."/>
            <person name="Lieberman T.D."/>
            <person name="Swanson P.K."/>
            <person name="Smith M."/>
            <person name="Roesemann S."/>
            <person name="Alexander J.E."/>
            <person name="Rich S.A."/>
            <person name="Livny J."/>
            <person name="Vlamakis H."/>
            <person name="Clish C."/>
            <person name="Bullock K."/>
            <person name="Deik A."/>
            <person name="Scott J."/>
            <person name="Pierce K.A."/>
            <person name="Xavier R.J."/>
            <person name="Alm E.J."/>
        </authorList>
    </citation>
    <scope>NUCLEOTIDE SEQUENCE [LARGE SCALE GENOMIC DNA]</scope>
    <source>
        <strain evidence="1 2">BIOML-A41</strain>
    </source>
</reference>
<gene>
    <name evidence="1" type="ORF">GKD59_21485</name>
</gene>
<evidence type="ECO:0000313" key="2">
    <source>
        <dbReference type="Proteomes" id="UP000463337"/>
    </source>
</evidence>
<dbReference type="InterPro" id="IPR009660">
    <property type="entry name" value="Phage_A500_Gp15"/>
</dbReference>
<protein>
    <recommendedName>
        <fullName evidence="3">Bacteriophage Gp15 family protein</fullName>
    </recommendedName>
</protein>
<proteinExistence type="predicted"/>
<sequence length="191" mass="22678">MRLNDPLIKAFEFEDVIYPINLSFNRVLDVFDVINDDVLNNFEKARVAVQILLDRDDIDYPLYIDLWLYIKSNFIDSNEEEGELLDLQGNPMPRPKHDEAQPKLIDLKKDAEFIYASFLQAYSINLFTCFDSLTWIEFKSLLNALPDNTIMQRIIEIRQWKPRKGESPEYQANMQKLKAKYRLDREEEEYG</sequence>
<evidence type="ECO:0000313" key="1">
    <source>
        <dbReference type="EMBL" id="MRY60425.1"/>
    </source>
</evidence>
<organism evidence="1 2">
    <name type="scientific">Parabacteroides distasonis</name>
    <dbReference type="NCBI Taxonomy" id="823"/>
    <lineage>
        <taxon>Bacteria</taxon>
        <taxon>Pseudomonadati</taxon>
        <taxon>Bacteroidota</taxon>
        <taxon>Bacteroidia</taxon>
        <taxon>Bacteroidales</taxon>
        <taxon>Tannerellaceae</taxon>
        <taxon>Parabacteroides</taxon>
    </lineage>
</organism>
<dbReference type="Pfam" id="PF06854">
    <property type="entry name" value="Phage_Gp15"/>
    <property type="match status" value="1"/>
</dbReference>
<dbReference type="AlphaFoldDB" id="A0A7K0GNE4"/>
<comment type="caution">
    <text evidence="1">The sequence shown here is derived from an EMBL/GenBank/DDBJ whole genome shotgun (WGS) entry which is preliminary data.</text>
</comment>
<dbReference type="RefSeq" id="WP_129984678.1">
    <property type="nucleotide sequence ID" value="NZ_RCYP01000068.1"/>
</dbReference>
<accession>A0A7K0GNE4</accession>
<name>A0A7K0GNE4_PARDI</name>
<dbReference type="Proteomes" id="UP000463337">
    <property type="component" value="Unassembled WGS sequence"/>
</dbReference>
<evidence type="ECO:0008006" key="3">
    <source>
        <dbReference type="Google" id="ProtNLM"/>
    </source>
</evidence>